<evidence type="ECO:0000313" key="3">
    <source>
        <dbReference type="Proteomes" id="UP001058974"/>
    </source>
</evidence>
<accession>A0A9D4XIX3</accession>
<feature type="region of interest" description="Disordered" evidence="1">
    <location>
        <begin position="1"/>
        <end position="21"/>
    </location>
</feature>
<evidence type="ECO:0000256" key="1">
    <source>
        <dbReference type="SAM" id="MobiDB-lite"/>
    </source>
</evidence>
<comment type="caution">
    <text evidence="2">The sequence shown here is derived from an EMBL/GenBank/DDBJ whole genome shotgun (WGS) entry which is preliminary data.</text>
</comment>
<feature type="region of interest" description="Disordered" evidence="1">
    <location>
        <begin position="192"/>
        <end position="240"/>
    </location>
</feature>
<dbReference type="Proteomes" id="UP001058974">
    <property type="component" value="Chromosome 4"/>
</dbReference>
<name>A0A9D4XIX3_PEA</name>
<sequence>MAQQEDDFEIANPRKALDPKESRARKVMGLKIQYVIKDLENSHSQTDSERKTEVSYLHWQFYCQGYQGGQEKPPNGRGKYVRLCIQVDLSRPLLAIFAIKDHHYTMEYKCLNFLCLSCGKYGHYVKNYQDSIHVEHDKANNKDIRHNEAEGGILNLSLRLSKKVCGCSCKKTRRRKINNTVAILNTGLKKGMKETSKSKGSRSSALLEEWEDGNMDTTVRQERKEDPSDKDNISSCKDKEKSKRGTWKKIRKNLGKFKSTIEVREFLSVCQVDLSRDSDKGSSITSDPGIESPQVSFDSEGGDKVQKANEDAEMGDDNKVFFCMCNVYVKDNLFDILVIMEIYVLANSKIHLVVWILMAFPALKLEVMMVALRWGWKEDMVHFPILKLHFQYIHVVVRTKDELNWNLTAVYAIPREDNKKCLWKDLANIVHNMSNGCLVARDFNDILHISKKRGGGGGVLEVGGC</sequence>
<dbReference type="EMBL" id="JAMSHJ010000004">
    <property type="protein sequence ID" value="KAI5421889.1"/>
    <property type="molecule type" value="Genomic_DNA"/>
</dbReference>
<feature type="compositionally biased region" description="Basic and acidic residues" evidence="1">
    <location>
        <begin position="219"/>
        <end position="240"/>
    </location>
</feature>
<gene>
    <name evidence="2" type="ORF">KIW84_045366</name>
</gene>
<dbReference type="Gramene" id="Psat04G0536600-T1">
    <property type="protein sequence ID" value="KAI5421889.1"/>
    <property type="gene ID" value="KIW84_045366"/>
</dbReference>
<organism evidence="2 3">
    <name type="scientific">Pisum sativum</name>
    <name type="common">Garden pea</name>
    <name type="synonym">Lathyrus oleraceus</name>
    <dbReference type="NCBI Taxonomy" id="3888"/>
    <lineage>
        <taxon>Eukaryota</taxon>
        <taxon>Viridiplantae</taxon>
        <taxon>Streptophyta</taxon>
        <taxon>Embryophyta</taxon>
        <taxon>Tracheophyta</taxon>
        <taxon>Spermatophyta</taxon>
        <taxon>Magnoliopsida</taxon>
        <taxon>eudicotyledons</taxon>
        <taxon>Gunneridae</taxon>
        <taxon>Pentapetalae</taxon>
        <taxon>rosids</taxon>
        <taxon>fabids</taxon>
        <taxon>Fabales</taxon>
        <taxon>Fabaceae</taxon>
        <taxon>Papilionoideae</taxon>
        <taxon>50 kb inversion clade</taxon>
        <taxon>NPAAA clade</taxon>
        <taxon>Hologalegina</taxon>
        <taxon>IRL clade</taxon>
        <taxon>Fabeae</taxon>
        <taxon>Lathyrus</taxon>
    </lineage>
</organism>
<feature type="region of interest" description="Disordered" evidence="1">
    <location>
        <begin position="276"/>
        <end position="311"/>
    </location>
</feature>
<keyword evidence="3" id="KW-1185">Reference proteome</keyword>
<proteinExistence type="predicted"/>
<evidence type="ECO:0000313" key="2">
    <source>
        <dbReference type="EMBL" id="KAI5421889.1"/>
    </source>
</evidence>
<protein>
    <submittedName>
        <fullName evidence="2">Uncharacterized protein</fullName>
    </submittedName>
</protein>
<feature type="compositionally biased region" description="Basic and acidic residues" evidence="1">
    <location>
        <begin position="301"/>
        <end position="310"/>
    </location>
</feature>
<reference evidence="2 3" key="1">
    <citation type="journal article" date="2022" name="Nat. Genet.">
        <title>Improved pea reference genome and pan-genome highlight genomic features and evolutionary characteristics.</title>
        <authorList>
            <person name="Yang T."/>
            <person name="Liu R."/>
            <person name="Luo Y."/>
            <person name="Hu S."/>
            <person name="Wang D."/>
            <person name="Wang C."/>
            <person name="Pandey M.K."/>
            <person name="Ge S."/>
            <person name="Xu Q."/>
            <person name="Li N."/>
            <person name="Li G."/>
            <person name="Huang Y."/>
            <person name="Saxena R.K."/>
            <person name="Ji Y."/>
            <person name="Li M."/>
            <person name="Yan X."/>
            <person name="He Y."/>
            <person name="Liu Y."/>
            <person name="Wang X."/>
            <person name="Xiang C."/>
            <person name="Varshney R.K."/>
            <person name="Ding H."/>
            <person name="Gao S."/>
            <person name="Zong X."/>
        </authorList>
    </citation>
    <scope>NUCLEOTIDE SEQUENCE [LARGE SCALE GENOMIC DNA]</scope>
    <source>
        <strain evidence="2 3">cv. Zhongwan 6</strain>
    </source>
</reference>
<dbReference type="AlphaFoldDB" id="A0A9D4XIX3"/>